<name>A0A6A5UZM4_9PLEO</name>
<evidence type="ECO:0000256" key="1">
    <source>
        <dbReference type="SAM" id="MobiDB-lite"/>
    </source>
</evidence>
<gene>
    <name evidence="2" type="ORF">BU23DRAFT_263765</name>
</gene>
<keyword evidence="3" id="KW-1185">Reference proteome</keyword>
<proteinExistence type="predicted"/>
<feature type="region of interest" description="Disordered" evidence="1">
    <location>
        <begin position="39"/>
        <end position="157"/>
    </location>
</feature>
<evidence type="ECO:0000313" key="2">
    <source>
        <dbReference type="EMBL" id="KAF1968316.1"/>
    </source>
</evidence>
<feature type="compositionally biased region" description="Polar residues" evidence="1">
    <location>
        <begin position="73"/>
        <end position="119"/>
    </location>
</feature>
<dbReference type="EMBL" id="ML976721">
    <property type="protein sequence ID" value="KAF1968316.1"/>
    <property type="molecule type" value="Genomic_DNA"/>
</dbReference>
<reference evidence="2" key="1">
    <citation type="journal article" date="2020" name="Stud. Mycol.">
        <title>101 Dothideomycetes genomes: a test case for predicting lifestyles and emergence of pathogens.</title>
        <authorList>
            <person name="Haridas S."/>
            <person name="Albert R."/>
            <person name="Binder M."/>
            <person name="Bloem J."/>
            <person name="Labutti K."/>
            <person name="Salamov A."/>
            <person name="Andreopoulos B."/>
            <person name="Baker S."/>
            <person name="Barry K."/>
            <person name="Bills G."/>
            <person name="Bluhm B."/>
            <person name="Cannon C."/>
            <person name="Castanera R."/>
            <person name="Culley D."/>
            <person name="Daum C."/>
            <person name="Ezra D."/>
            <person name="Gonzalez J."/>
            <person name="Henrissat B."/>
            <person name="Kuo A."/>
            <person name="Liang C."/>
            <person name="Lipzen A."/>
            <person name="Lutzoni F."/>
            <person name="Magnuson J."/>
            <person name="Mondo S."/>
            <person name="Nolan M."/>
            <person name="Ohm R."/>
            <person name="Pangilinan J."/>
            <person name="Park H.-J."/>
            <person name="Ramirez L."/>
            <person name="Alfaro M."/>
            <person name="Sun H."/>
            <person name="Tritt A."/>
            <person name="Yoshinaga Y."/>
            <person name="Zwiers L.-H."/>
            <person name="Turgeon B."/>
            <person name="Goodwin S."/>
            <person name="Spatafora J."/>
            <person name="Crous P."/>
            <person name="Grigoriev I."/>
        </authorList>
    </citation>
    <scope>NUCLEOTIDE SEQUENCE</scope>
    <source>
        <strain evidence="2">CBS 107.79</strain>
    </source>
</reference>
<sequence>MSSPSQWYWSEDHKDYYRVICDNVRRVVRYEWARQIKPDTTTSGTDSLTSSQYSTSSSGSDDEQRRSLAAQRNAPTYYTSSPAYTMPTSNPYAQFTPSLPTQAGSTRPYTLAPPNSQQRIAGLGDDLRHHGDRQNHDGMKHGDEVGGHQAYIYQRRP</sequence>
<dbReference type="Proteomes" id="UP000800036">
    <property type="component" value="Unassembled WGS sequence"/>
</dbReference>
<protein>
    <submittedName>
        <fullName evidence="2">Uncharacterized protein</fullName>
    </submittedName>
</protein>
<dbReference type="AlphaFoldDB" id="A0A6A5UZM4"/>
<organism evidence="2 3">
    <name type="scientific">Bimuria novae-zelandiae CBS 107.79</name>
    <dbReference type="NCBI Taxonomy" id="1447943"/>
    <lineage>
        <taxon>Eukaryota</taxon>
        <taxon>Fungi</taxon>
        <taxon>Dikarya</taxon>
        <taxon>Ascomycota</taxon>
        <taxon>Pezizomycotina</taxon>
        <taxon>Dothideomycetes</taxon>
        <taxon>Pleosporomycetidae</taxon>
        <taxon>Pleosporales</taxon>
        <taxon>Massarineae</taxon>
        <taxon>Didymosphaeriaceae</taxon>
        <taxon>Bimuria</taxon>
    </lineage>
</organism>
<feature type="compositionally biased region" description="Basic and acidic residues" evidence="1">
    <location>
        <begin position="125"/>
        <end position="146"/>
    </location>
</feature>
<accession>A0A6A5UZM4</accession>
<feature type="compositionally biased region" description="Low complexity" evidence="1">
    <location>
        <begin position="39"/>
        <end position="59"/>
    </location>
</feature>
<evidence type="ECO:0000313" key="3">
    <source>
        <dbReference type="Proteomes" id="UP000800036"/>
    </source>
</evidence>